<sequence>MVFGSSPTTFSVPQTLYFNPPSSNNNQPTANLTTGKLNTSSQGDLSQANNALNDIFQAVSGLVNSSPATSLSANNNPFSAYLKALQQDFLGTSTTKTQTAPSGIIQTIGETLATAYTNATNNTLNATGLGGALYSIDQLFNSIHNKTYTQSGSPTTDNNPLIYQNGNGQYKVDASDLQALNTLSNINADFDCQLVSSQGVLNKNYTAAVDLLTANANPSGVGSLVQKNGVYCQQHSQHQHECYRQHTPSNTASLDVVLTALGKMSSATDTSGLQGLINPNNYANVYQDYKSISSQLSTLADYLGFSGSNHLAMAFNAGLDLGMLSGKLHTLNSGYNNFNVGGFAGNSTWYIV</sequence>
<evidence type="ECO:0000313" key="2">
    <source>
        <dbReference type="EMBL" id="CRI34131.1"/>
    </source>
</evidence>
<accession>A0A0K2Y4R2</accession>
<dbReference type="AlphaFoldDB" id="A0A0K2Y4R2"/>
<dbReference type="RefSeq" id="WP_015106216.1">
    <property type="nucleotide sequence ID" value="NZ_AP026684.1"/>
</dbReference>
<feature type="region of interest" description="Disordered" evidence="1">
    <location>
        <begin position="14"/>
        <end position="43"/>
    </location>
</feature>
<name>A0A0K2Y4R2_HELHE</name>
<organism evidence="2 3">
    <name type="scientific">Helicobacter heilmannii</name>
    <dbReference type="NCBI Taxonomy" id="35817"/>
    <lineage>
        <taxon>Bacteria</taxon>
        <taxon>Pseudomonadati</taxon>
        <taxon>Campylobacterota</taxon>
        <taxon>Epsilonproteobacteria</taxon>
        <taxon>Campylobacterales</taxon>
        <taxon>Helicobacteraceae</taxon>
        <taxon>Helicobacter</taxon>
    </lineage>
</organism>
<dbReference type="EMBL" id="CDMK01000001">
    <property type="protein sequence ID" value="CRI34131.1"/>
    <property type="molecule type" value="Genomic_DNA"/>
</dbReference>
<reference evidence="3" key="1">
    <citation type="submission" date="2014-12" db="EMBL/GenBank/DDBJ databases">
        <authorList>
            <person name="Smet A."/>
        </authorList>
    </citation>
    <scope>NUCLEOTIDE SEQUENCE [LARGE SCALE GENOMIC DNA]</scope>
</reference>
<evidence type="ECO:0000256" key="1">
    <source>
        <dbReference type="SAM" id="MobiDB-lite"/>
    </source>
</evidence>
<protein>
    <submittedName>
        <fullName evidence="2">Uncharacterized protein</fullName>
    </submittedName>
</protein>
<gene>
    <name evidence="2" type="ORF">HHE01_09770</name>
</gene>
<proteinExistence type="predicted"/>
<dbReference type="Proteomes" id="UP000046090">
    <property type="component" value="Unassembled WGS sequence"/>
</dbReference>
<keyword evidence="3" id="KW-1185">Reference proteome</keyword>
<evidence type="ECO:0000313" key="3">
    <source>
        <dbReference type="Proteomes" id="UP000046090"/>
    </source>
</evidence>
<dbReference type="GeneID" id="76196729"/>